<comment type="similarity">
    <text evidence="2 8">Belongs to the glycosyl hydrolase 2 family.</text>
</comment>
<dbReference type="PROSITE" id="PS00719">
    <property type="entry name" value="GLYCOSYL_HYDROL_F2_1"/>
    <property type="match status" value="1"/>
</dbReference>
<keyword evidence="11" id="KW-1185">Reference proteome</keyword>
<comment type="catalytic activity">
    <reaction evidence="1 8">
        <text>Hydrolysis of terminal non-reducing beta-D-galactose residues in beta-D-galactosides.</text>
        <dbReference type="EC" id="3.2.1.23"/>
    </reaction>
</comment>
<evidence type="ECO:0000256" key="2">
    <source>
        <dbReference type="ARBA" id="ARBA00007401"/>
    </source>
</evidence>
<sequence length="1033" mass="117800">MAHDWENHQILQRNRKKARAHFIPFSDRQTALTFDRKLSQTVLSLNGRWKFHYAENPQAAPEEFYTEGYETSDWNDLDVPSSWQMHGYGKPAYTNVVYPFPVDPPFVPTENPTGSYVREFCIAGDWLKKQVTITFEGVDSAFYLWVNGKQVGYSQGSRVPAEFDLTAYLREGNNKLAVQVYQWSDGTYLEDQDMWWLSGIFRDVYLTAVPFVHVEDFFVKAEWAEKGDGKLSVETVIENSGDTAVQDYRLHYQLLDTKGTVLREVDSETVSFAGSSQETVTATFSVENPRPWSAEDPYLYQLLISLQTESDESTEVVPVRVGFRKVELRDGLFYVNGKAIKLKGVNRHDHHPDLGRAVPLAWMEEDIRLMKQHNINAVRTSHYPNDPRFYDLCDQYGLYVIDEADLETHGFDIIGDWSRLSDDPEWEDAYLDRMKRMVARDKNHPSIIMWSLGNESGYGRNHIAMADWARGYDSTRLIHYEGECRAITRSESNYDPKRDPEASDVFTTMYTAVEVMDALGQRNDLKKPHILCEYAHAMGNGPGGLKEYWETFYKHDRLQGGFVWEWLDHGIRQVTEDGEEYFAYGGDFSEKPHDSNFVIDGLVMADHTPSPALKEYKKVIEPVVVEAVDLEKGKFKVTNRYDFISLDHLQAVWSIKGGEKVIASGTFAVADIDAHTGKEVVIAYQLGDAQYSEGECWLDIDFLLAYDTAWAKAGHSIAWAQFELEATVGKAMAPFKRSLQVKDGDGSLLIEGGDFFVRFDKTSGILSEYKYQGVDLIKAGPVLNLWRAPIDNDLWAQVHWKDIPSIKEWKDFGLHWLQQRIEKVNWQSISDAQMQVTVKARVAPPVLDWGITTTYTFTIDAAGGLAIDVQGEPYGKLPGTFPRVGLKMEVPAAFEFVKWYGLGPGEAYVDSRQAARVGVWTKSVEELHTPYVYPQENGNRHQVRWARLTDGAGVGMIFRGQPAFDFKAQWYTQENLEEAQHTYDLVKQDFLTVLLDHRQHGLGSASCGPDVLEKYRLKSGPFRFGVKIEPGFY</sequence>
<keyword evidence="5 8" id="KW-0378">Hydrolase</keyword>
<proteinExistence type="inferred from homology"/>
<evidence type="ECO:0000256" key="4">
    <source>
        <dbReference type="ARBA" id="ARBA00013303"/>
    </source>
</evidence>
<dbReference type="EMBL" id="CP046956">
    <property type="protein sequence ID" value="QTN00750.1"/>
    <property type="molecule type" value="Genomic_DNA"/>
</dbReference>
<evidence type="ECO:0000259" key="9">
    <source>
        <dbReference type="SMART" id="SM01038"/>
    </source>
</evidence>
<dbReference type="RefSeq" id="WP_209365887.1">
    <property type="nucleotide sequence ID" value="NZ_CP046956.1"/>
</dbReference>
<name>A0ABX7VXJ0_9BACI</name>
<dbReference type="Gene3D" id="2.60.120.260">
    <property type="entry name" value="Galactose-binding domain-like"/>
    <property type="match status" value="1"/>
</dbReference>
<dbReference type="Pfam" id="PF16353">
    <property type="entry name" value="LacZ_4"/>
    <property type="match status" value="1"/>
</dbReference>
<dbReference type="InterPro" id="IPR014718">
    <property type="entry name" value="GH-type_carb-bd"/>
</dbReference>
<dbReference type="Gene3D" id="2.70.98.10">
    <property type="match status" value="1"/>
</dbReference>
<evidence type="ECO:0000256" key="1">
    <source>
        <dbReference type="ARBA" id="ARBA00001412"/>
    </source>
</evidence>
<feature type="domain" description="Beta galactosidase small chain/" evidence="9">
    <location>
        <begin position="749"/>
        <end position="1029"/>
    </location>
</feature>
<dbReference type="InterPro" id="IPR017853">
    <property type="entry name" value="GH"/>
</dbReference>
<dbReference type="InterPro" id="IPR023230">
    <property type="entry name" value="Glyco_hydro_2_CS"/>
</dbReference>
<evidence type="ECO:0000256" key="6">
    <source>
        <dbReference type="ARBA" id="ARBA00023295"/>
    </source>
</evidence>
<organism evidence="10 11">
    <name type="scientific">Sediminibacillus dalangtanensis</name>
    <dbReference type="NCBI Taxonomy" id="2729421"/>
    <lineage>
        <taxon>Bacteria</taxon>
        <taxon>Bacillati</taxon>
        <taxon>Bacillota</taxon>
        <taxon>Bacilli</taxon>
        <taxon>Bacillales</taxon>
        <taxon>Bacillaceae</taxon>
        <taxon>Sediminibacillus</taxon>
    </lineage>
</organism>
<dbReference type="Pfam" id="PF02836">
    <property type="entry name" value="Glyco_hydro_2_C"/>
    <property type="match status" value="1"/>
</dbReference>
<dbReference type="EC" id="3.2.1.23" evidence="3 8"/>
<dbReference type="PROSITE" id="PS00608">
    <property type="entry name" value="GLYCOSYL_HYDROL_F2_2"/>
    <property type="match status" value="1"/>
</dbReference>
<dbReference type="InterPro" id="IPR006103">
    <property type="entry name" value="Glyco_hydro_2_cat"/>
</dbReference>
<dbReference type="SUPFAM" id="SSF49303">
    <property type="entry name" value="beta-Galactosidase/glucuronidase domain"/>
    <property type="match status" value="2"/>
</dbReference>
<dbReference type="PANTHER" id="PTHR46323:SF2">
    <property type="entry name" value="BETA-GALACTOSIDASE"/>
    <property type="match status" value="1"/>
</dbReference>
<evidence type="ECO:0000313" key="11">
    <source>
        <dbReference type="Proteomes" id="UP000665043"/>
    </source>
</evidence>
<keyword evidence="6 8" id="KW-0326">Glycosidase</keyword>
<dbReference type="Pfam" id="PF00703">
    <property type="entry name" value="Glyco_hydro_2"/>
    <property type="match status" value="1"/>
</dbReference>
<dbReference type="InterPro" id="IPR006101">
    <property type="entry name" value="Glyco_hydro_2"/>
</dbReference>
<evidence type="ECO:0000256" key="7">
    <source>
        <dbReference type="ARBA" id="ARBA00032230"/>
    </source>
</evidence>
<dbReference type="InterPro" id="IPR004199">
    <property type="entry name" value="B-gal_small/dom_5"/>
</dbReference>
<evidence type="ECO:0000256" key="3">
    <source>
        <dbReference type="ARBA" id="ARBA00012756"/>
    </source>
</evidence>
<evidence type="ECO:0000256" key="5">
    <source>
        <dbReference type="ARBA" id="ARBA00022801"/>
    </source>
</evidence>
<dbReference type="InterPro" id="IPR023232">
    <property type="entry name" value="Glyco_hydro_2_AS"/>
</dbReference>
<gene>
    <name evidence="10" type="ORF">ERJ70_16560</name>
</gene>
<dbReference type="PANTHER" id="PTHR46323">
    <property type="entry name" value="BETA-GALACTOSIDASE"/>
    <property type="match status" value="1"/>
</dbReference>
<dbReference type="InterPro" id="IPR013783">
    <property type="entry name" value="Ig-like_fold"/>
</dbReference>
<dbReference type="InterPro" id="IPR008979">
    <property type="entry name" value="Galactose-bd-like_sf"/>
</dbReference>
<dbReference type="Gene3D" id="3.20.20.80">
    <property type="entry name" value="Glycosidases"/>
    <property type="match status" value="1"/>
</dbReference>
<dbReference type="InterPro" id="IPR006102">
    <property type="entry name" value="Ig-like_GH2"/>
</dbReference>
<dbReference type="SUPFAM" id="SSF74650">
    <property type="entry name" value="Galactose mutarotase-like"/>
    <property type="match status" value="1"/>
</dbReference>
<reference evidence="10 11" key="1">
    <citation type="submission" date="2019-12" db="EMBL/GenBank/DDBJ databases">
        <title>The whole genome sequencing of a strain isolated from a Mars analog, Dalangtan Playa.</title>
        <authorList>
            <person name="Huang T."/>
        </authorList>
    </citation>
    <scope>NUCLEOTIDE SEQUENCE [LARGE SCALE GENOMIC DNA]</scope>
    <source>
        <strain evidence="10 11">DP4-553-S</strain>
    </source>
</reference>
<dbReference type="PRINTS" id="PR00132">
    <property type="entry name" value="GLHYDRLASE2"/>
</dbReference>
<dbReference type="SMART" id="SM01038">
    <property type="entry name" value="Bgal_small_N"/>
    <property type="match status" value="1"/>
</dbReference>
<protein>
    <recommendedName>
        <fullName evidence="4 8">Beta-galactosidase</fullName>
        <ecNumber evidence="3 8">3.2.1.23</ecNumber>
    </recommendedName>
    <alternativeName>
        <fullName evidence="7 8">Lactase</fullName>
    </alternativeName>
</protein>
<dbReference type="Gene3D" id="2.60.40.10">
    <property type="entry name" value="Immunoglobulins"/>
    <property type="match status" value="2"/>
</dbReference>
<dbReference type="InterPro" id="IPR036156">
    <property type="entry name" value="Beta-gal/glucu_dom_sf"/>
</dbReference>
<dbReference type="InterPro" id="IPR050347">
    <property type="entry name" value="Bact_Beta-galactosidase"/>
</dbReference>
<dbReference type="SUPFAM" id="SSF51445">
    <property type="entry name" value="(Trans)glycosidases"/>
    <property type="match status" value="1"/>
</dbReference>
<evidence type="ECO:0000313" key="10">
    <source>
        <dbReference type="EMBL" id="QTN00750.1"/>
    </source>
</evidence>
<dbReference type="InterPro" id="IPR011013">
    <property type="entry name" value="Gal_mutarotase_sf_dom"/>
</dbReference>
<dbReference type="InterPro" id="IPR006104">
    <property type="entry name" value="Glyco_hydro_2_N"/>
</dbReference>
<dbReference type="Proteomes" id="UP000665043">
    <property type="component" value="Chromosome"/>
</dbReference>
<dbReference type="InterPro" id="IPR032312">
    <property type="entry name" value="LacZ_4"/>
</dbReference>
<dbReference type="SUPFAM" id="SSF49785">
    <property type="entry name" value="Galactose-binding domain-like"/>
    <property type="match status" value="1"/>
</dbReference>
<evidence type="ECO:0000256" key="8">
    <source>
        <dbReference type="RuleBase" id="RU361154"/>
    </source>
</evidence>
<dbReference type="Pfam" id="PF02837">
    <property type="entry name" value="Glyco_hydro_2_N"/>
    <property type="match status" value="1"/>
</dbReference>
<dbReference type="Pfam" id="PF02929">
    <property type="entry name" value="Bgal_small_N"/>
    <property type="match status" value="1"/>
</dbReference>
<accession>A0ABX7VXJ0</accession>